<dbReference type="Proteomes" id="UP001595975">
    <property type="component" value="Unassembled WGS sequence"/>
</dbReference>
<dbReference type="InterPro" id="IPR017438">
    <property type="entry name" value="ATP-NAD_kinase_N"/>
</dbReference>
<dbReference type="Pfam" id="PF00781">
    <property type="entry name" value="DAGK_cat"/>
    <property type="match status" value="1"/>
</dbReference>
<comment type="caution">
    <text evidence="8">The sequence shown here is derived from an EMBL/GenBank/DDBJ whole genome shotgun (WGS) entry which is preliminary data.</text>
</comment>
<feature type="domain" description="DAGKc" evidence="7">
    <location>
        <begin position="198"/>
        <end position="331"/>
    </location>
</feature>
<name>A0ABW0X2Z8_9ACTN</name>
<keyword evidence="4" id="KW-0378">Hydrolase</keyword>
<dbReference type="PANTHER" id="PTHR14969">
    <property type="entry name" value="SPHINGOSINE-1-PHOSPHATE PHOSPHOHYDROLASE"/>
    <property type="match status" value="1"/>
</dbReference>
<dbReference type="InterPro" id="IPR016064">
    <property type="entry name" value="NAD/diacylglycerol_kinase_sf"/>
</dbReference>
<evidence type="ECO:0000313" key="8">
    <source>
        <dbReference type="EMBL" id="MFC5664890.1"/>
    </source>
</evidence>
<keyword evidence="6" id="KW-0472">Membrane</keyword>
<evidence type="ECO:0000256" key="6">
    <source>
        <dbReference type="ARBA" id="ARBA00023136"/>
    </source>
</evidence>
<reference evidence="9" key="1">
    <citation type="journal article" date="2019" name="Int. J. Syst. Evol. Microbiol.">
        <title>The Global Catalogue of Microorganisms (GCM) 10K type strain sequencing project: providing services to taxonomists for standard genome sequencing and annotation.</title>
        <authorList>
            <consortium name="The Broad Institute Genomics Platform"/>
            <consortium name="The Broad Institute Genome Sequencing Center for Infectious Disease"/>
            <person name="Wu L."/>
            <person name="Ma J."/>
        </authorList>
    </citation>
    <scope>NUCLEOTIDE SEQUENCE [LARGE SCALE GENOMIC DNA]</scope>
    <source>
        <strain evidence="9">CGMCC 4.1437</strain>
    </source>
</reference>
<dbReference type="InterPro" id="IPR001206">
    <property type="entry name" value="Diacylglycerol_kinase_cat_dom"/>
</dbReference>
<dbReference type="SMART" id="SM00046">
    <property type="entry name" value="DAGKc"/>
    <property type="match status" value="1"/>
</dbReference>
<dbReference type="Gene3D" id="2.60.200.40">
    <property type="match status" value="1"/>
</dbReference>
<evidence type="ECO:0000313" key="9">
    <source>
        <dbReference type="Proteomes" id="UP001595975"/>
    </source>
</evidence>
<dbReference type="SUPFAM" id="SSF111331">
    <property type="entry name" value="NAD kinase/diacylglycerol kinase-like"/>
    <property type="match status" value="1"/>
</dbReference>
<dbReference type="GO" id="GO:0016301">
    <property type="term" value="F:kinase activity"/>
    <property type="evidence" value="ECO:0007669"/>
    <property type="project" value="UniProtKB-KW"/>
</dbReference>
<dbReference type="InterPro" id="IPR036938">
    <property type="entry name" value="PAP2/HPO_sf"/>
</dbReference>
<keyword evidence="3" id="KW-0812">Transmembrane</keyword>
<accession>A0ABW0X2Z8</accession>
<dbReference type="RefSeq" id="WP_380226576.1">
    <property type="nucleotide sequence ID" value="NZ_JBHSOF010000021.1"/>
</dbReference>
<dbReference type="Pfam" id="PF01569">
    <property type="entry name" value="PAP2"/>
    <property type="match status" value="1"/>
</dbReference>
<dbReference type="SMART" id="SM00014">
    <property type="entry name" value="acidPPc"/>
    <property type="match status" value="1"/>
</dbReference>
<dbReference type="PANTHER" id="PTHR14969:SF62">
    <property type="entry name" value="DECAPRENYLPHOSPHORYL-5-PHOSPHORIBOSE PHOSPHATASE RV3807C-RELATED"/>
    <property type="match status" value="1"/>
</dbReference>
<evidence type="ECO:0000256" key="5">
    <source>
        <dbReference type="ARBA" id="ARBA00022989"/>
    </source>
</evidence>
<sequence length="498" mass="51445">MRRLELIDQALFNRIALSHRPFGAGSKVGRSLWRLSHAADHGKLWFGAAAVLGAVGGRTGRRAALRGVSALALASWTANVAAKQLTRRPRPLLDPVPVARRLLRQPITTSFPSGHSASAAAFATAVAIESPAAAAVMAPVALAVGVSRVYTGAHHPSDVLAGFALGSAIAVLTLRWWPRSSHLRPPAGPARRSAPALAEGAGLSVVVNSGSGSGALTAGDPEDTAAELRALLPLADVRLCGPEDDLPALLAEAADRAAAADGALGVCGGDGSVNLAAGLAVERDLPLAVFPGGTLNHFALDLGIEDFEATAAAVTTGSACGVDLGVAADDTGQRYFLNTFSLGVYPELVKLRESLEDRLGKWPALAVATARVLVNGEPVTVRAGGRERQLWLLFAGNGAYDPPGFAPTHRTGLADGLLDVRVVDGSRPFARTRLATAFLSGTLARSRVYHAARLRGLDLDALGDADRLAVDGESVPATGALRLAKSRRALTVYRPAAN</sequence>
<evidence type="ECO:0000256" key="2">
    <source>
        <dbReference type="ARBA" id="ARBA00022475"/>
    </source>
</evidence>
<keyword evidence="8" id="KW-0418">Kinase</keyword>
<proteinExistence type="predicted"/>
<dbReference type="InterPro" id="IPR000326">
    <property type="entry name" value="PAP2/HPO"/>
</dbReference>
<dbReference type="Gene3D" id="3.40.50.10330">
    <property type="entry name" value="Probable inorganic polyphosphate/atp-NAD kinase, domain 1"/>
    <property type="match status" value="1"/>
</dbReference>
<keyword evidence="9" id="KW-1185">Reference proteome</keyword>
<organism evidence="8 9">
    <name type="scientific">Kitasatospora misakiensis</name>
    <dbReference type="NCBI Taxonomy" id="67330"/>
    <lineage>
        <taxon>Bacteria</taxon>
        <taxon>Bacillati</taxon>
        <taxon>Actinomycetota</taxon>
        <taxon>Actinomycetes</taxon>
        <taxon>Kitasatosporales</taxon>
        <taxon>Streptomycetaceae</taxon>
        <taxon>Kitasatospora</taxon>
    </lineage>
</organism>
<dbReference type="Gene3D" id="1.20.144.10">
    <property type="entry name" value="Phosphatidic acid phosphatase type 2/haloperoxidase"/>
    <property type="match status" value="1"/>
</dbReference>
<dbReference type="PROSITE" id="PS50146">
    <property type="entry name" value="DAGK"/>
    <property type="match status" value="1"/>
</dbReference>
<protein>
    <submittedName>
        <fullName evidence="8">Bifunctional phosphatase PAP2/diacylglycerol kinase family protein</fullName>
    </submittedName>
</protein>
<keyword evidence="2" id="KW-1003">Cell membrane</keyword>
<gene>
    <name evidence="8" type="ORF">ACFP3U_18110</name>
</gene>
<dbReference type="SUPFAM" id="SSF48317">
    <property type="entry name" value="Acid phosphatase/Vanadium-dependent haloperoxidase"/>
    <property type="match status" value="1"/>
</dbReference>
<evidence type="ECO:0000256" key="4">
    <source>
        <dbReference type="ARBA" id="ARBA00022801"/>
    </source>
</evidence>
<evidence type="ECO:0000259" key="7">
    <source>
        <dbReference type="PROSITE" id="PS50146"/>
    </source>
</evidence>
<keyword evidence="5" id="KW-1133">Transmembrane helix</keyword>
<dbReference type="EMBL" id="JBHSOF010000021">
    <property type="protein sequence ID" value="MFC5664890.1"/>
    <property type="molecule type" value="Genomic_DNA"/>
</dbReference>
<evidence type="ECO:0000256" key="3">
    <source>
        <dbReference type="ARBA" id="ARBA00022692"/>
    </source>
</evidence>
<keyword evidence="8" id="KW-0808">Transferase</keyword>
<dbReference type="CDD" id="cd01610">
    <property type="entry name" value="PAP2_like"/>
    <property type="match status" value="1"/>
</dbReference>
<comment type="subcellular location">
    <subcellularLocation>
        <location evidence="1">Cell membrane</location>
        <topology evidence="1">Multi-pass membrane protein</topology>
    </subcellularLocation>
</comment>
<evidence type="ECO:0000256" key="1">
    <source>
        <dbReference type="ARBA" id="ARBA00004651"/>
    </source>
</evidence>